<dbReference type="PROSITE" id="PS00383">
    <property type="entry name" value="TYR_PHOSPHATASE_1"/>
    <property type="match status" value="1"/>
</dbReference>
<dbReference type="OrthoDB" id="2017893at2759"/>
<dbReference type="FunFam" id="3.90.190.10:FF:000111">
    <property type="entry name" value="Putative phosphatase"/>
    <property type="match status" value="1"/>
</dbReference>
<evidence type="ECO:0000256" key="1">
    <source>
        <dbReference type="ARBA" id="ARBA00022801"/>
    </source>
</evidence>
<feature type="region of interest" description="Disordered" evidence="2">
    <location>
        <begin position="560"/>
        <end position="622"/>
    </location>
</feature>
<dbReference type="PANTHER" id="PTHR23339">
    <property type="entry name" value="TYROSINE SPECIFIC PROTEIN PHOSPHATASE AND DUAL SPECIFICITY PROTEIN PHOSPHATASE"/>
    <property type="match status" value="1"/>
</dbReference>
<feature type="domain" description="Tyrosine-protein phosphatase" evidence="3">
    <location>
        <begin position="86"/>
        <end position="256"/>
    </location>
</feature>
<dbReference type="InterPro" id="IPR000387">
    <property type="entry name" value="Tyr_Pase_dom"/>
</dbReference>
<dbReference type="SMART" id="SM00404">
    <property type="entry name" value="PTPc_motif"/>
    <property type="match status" value="1"/>
</dbReference>
<dbReference type="InterPro" id="IPR000242">
    <property type="entry name" value="PTP_cat"/>
</dbReference>
<accession>S9VR53</accession>
<evidence type="ECO:0000256" key="2">
    <source>
        <dbReference type="SAM" id="MobiDB-lite"/>
    </source>
</evidence>
<feature type="domain" description="Tyrosine-protein phosphatase" evidence="4">
    <location>
        <begin position="160"/>
        <end position="251"/>
    </location>
</feature>
<dbReference type="PROSITE" id="PS50054">
    <property type="entry name" value="TYR_PHOSPHATASE_DUAL"/>
    <property type="match status" value="1"/>
</dbReference>
<feature type="compositionally biased region" description="Low complexity" evidence="2">
    <location>
        <begin position="613"/>
        <end position="622"/>
    </location>
</feature>
<dbReference type="InterPro" id="IPR016130">
    <property type="entry name" value="Tyr_Pase_AS"/>
</dbReference>
<dbReference type="GO" id="GO:0004725">
    <property type="term" value="F:protein tyrosine phosphatase activity"/>
    <property type="evidence" value="ECO:0007669"/>
    <property type="project" value="InterPro"/>
</dbReference>
<protein>
    <submittedName>
        <fullName evidence="6">Phosphatase</fullName>
    </submittedName>
</protein>
<gene>
    <name evidence="6" type="ORF">STCU_06608</name>
</gene>
<keyword evidence="7" id="KW-1185">Reference proteome</keyword>
<dbReference type="PRINTS" id="PR00700">
    <property type="entry name" value="PRTYPHPHTASE"/>
</dbReference>
<dbReference type="Proteomes" id="UP000015354">
    <property type="component" value="Unassembled WGS sequence"/>
</dbReference>
<reference evidence="6 7" key="1">
    <citation type="journal article" date="2013" name="PLoS ONE">
        <title>Predicting the Proteins of Angomonas deanei, Strigomonas culicis and Their Respective Endosymbionts Reveals New Aspects of the Trypanosomatidae Family.</title>
        <authorList>
            <person name="Motta M.C."/>
            <person name="Martins A.C."/>
            <person name="de Souza S.S."/>
            <person name="Catta-Preta C.M."/>
            <person name="Silva R."/>
            <person name="Klein C.C."/>
            <person name="de Almeida L.G."/>
            <person name="de Lima Cunha O."/>
            <person name="Ciapina L.P."/>
            <person name="Brocchi M."/>
            <person name="Colabardini A.C."/>
            <person name="de Araujo Lima B."/>
            <person name="Machado C.R."/>
            <person name="de Almeida Soares C.M."/>
            <person name="Probst C.M."/>
            <person name="de Menezes C.B."/>
            <person name="Thompson C.E."/>
            <person name="Bartholomeu D.C."/>
            <person name="Gradia D.F."/>
            <person name="Pavoni D.P."/>
            <person name="Grisard E.C."/>
            <person name="Fantinatti-Garboggini F."/>
            <person name="Marchini F.K."/>
            <person name="Rodrigues-Luiz G.F."/>
            <person name="Wagner G."/>
            <person name="Goldman G.H."/>
            <person name="Fietto J.L."/>
            <person name="Elias M.C."/>
            <person name="Goldman M.H."/>
            <person name="Sagot M.F."/>
            <person name="Pereira M."/>
            <person name="Stoco P.H."/>
            <person name="de Mendonca-Neto R.P."/>
            <person name="Teixeira S.M."/>
            <person name="Maciel T.E."/>
            <person name="de Oliveira Mendes T.A."/>
            <person name="Urmenyi T.P."/>
            <person name="de Souza W."/>
            <person name="Schenkman S."/>
            <person name="de Vasconcelos A.T."/>
        </authorList>
    </citation>
    <scope>NUCLEOTIDE SEQUENCE [LARGE SCALE GENOMIC DNA]</scope>
</reference>
<evidence type="ECO:0000259" key="5">
    <source>
        <dbReference type="PROSITE" id="PS50056"/>
    </source>
</evidence>
<feature type="region of interest" description="Disordered" evidence="2">
    <location>
        <begin position="1"/>
        <end position="24"/>
    </location>
</feature>
<dbReference type="InterPro" id="IPR020422">
    <property type="entry name" value="TYR_PHOSPHATASE_DUAL_dom"/>
</dbReference>
<feature type="domain" description="Tyrosine specific protein phosphatases" evidence="5">
    <location>
        <begin position="174"/>
        <end position="242"/>
    </location>
</feature>
<dbReference type="PROSITE" id="PS50056">
    <property type="entry name" value="TYR_PHOSPHATASE_2"/>
    <property type="match status" value="1"/>
</dbReference>
<evidence type="ECO:0000313" key="7">
    <source>
        <dbReference type="Proteomes" id="UP000015354"/>
    </source>
</evidence>
<dbReference type="Pfam" id="PF22785">
    <property type="entry name" value="Tc-R-P"/>
    <property type="match status" value="1"/>
</dbReference>
<sequence>MLTDVDDEFNCPPEERASRKKLQKVNEKKKNLKLQYVDQSKQDNWLDRTRQGLHCSALCGGRGCKHENWDTLSSFDKQGVAIEGLNSNWVGEHVIASQRLSTSLFVKYPIIQQFKEKKVTGVLNLQEKGEHSHCGPDGVYANCGYSYNGPEDLMPHDIAYYEFPWPDMTAPEQDVVLRSVQVMDYHVKNKGKVLVHCHAGLGRTGLMIACYYVYSRHIPSQEAIALVRETRPGAIQTKRQAQFVDDFEQHLWRLSQAFRVEISDALIDVNLFIQRQRLVLHGEKSDLYRYVPMFLHTVLCRLVQLTKDNLELSTRAMQYLGPSSAPGDATLSACRIAINRRRFKVQNVSDVSVLSFLVCDWFRSMAAPALSVEDCDEIVRYKRNYFGQQEQLLQEIRRIISKPVRHTIGLVISAFQTIGRGVSETVKHFAFRCLVDSFNHAFNTVKLRHSPIEREFIHEFFFQDWAHSIGNMYFDYDKVAPAHRTIKRIALASSIILQSLEKAKPPPEAMVTESAASPRRWPVQRQSVLQPRVTPSSLTFFTAATTEHAMTPLTLTVHDPAKPQELSTKSLSSISDMTSSQHTPPWQMAGPRAKQKGQPRVSVAFTQPPLPTSLPSRSTSTD</sequence>
<dbReference type="SUPFAM" id="SSF52799">
    <property type="entry name" value="(Phosphotyrosine protein) phosphatases II"/>
    <property type="match status" value="1"/>
</dbReference>
<evidence type="ECO:0000313" key="6">
    <source>
        <dbReference type="EMBL" id="EPY25635.1"/>
    </source>
</evidence>
<evidence type="ECO:0000259" key="4">
    <source>
        <dbReference type="PROSITE" id="PS50055"/>
    </source>
</evidence>
<dbReference type="SMART" id="SM00195">
    <property type="entry name" value="DSPc"/>
    <property type="match status" value="1"/>
</dbReference>
<proteinExistence type="predicted"/>
<dbReference type="Gene3D" id="3.90.190.10">
    <property type="entry name" value="Protein tyrosine phosphatase superfamily"/>
    <property type="match status" value="1"/>
</dbReference>
<organism evidence="6 7">
    <name type="scientific">Strigomonas culicis</name>
    <dbReference type="NCBI Taxonomy" id="28005"/>
    <lineage>
        <taxon>Eukaryota</taxon>
        <taxon>Discoba</taxon>
        <taxon>Euglenozoa</taxon>
        <taxon>Kinetoplastea</taxon>
        <taxon>Metakinetoplastina</taxon>
        <taxon>Trypanosomatida</taxon>
        <taxon>Trypanosomatidae</taxon>
        <taxon>Strigomonadinae</taxon>
        <taxon>Strigomonas</taxon>
    </lineage>
</organism>
<feature type="compositionally biased region" description="Polar residues" evidence="2">
    <location>
        <begin position="565"/>
        <end position="584"/>
    </location>
</feature>
<dbReference type="InterPro" id="IPR050561">
    <property type="entry name" value="PTP"/>
</dbReference>
<dbReference type="AlphaFoldDB" id="S9VR53"/>
<dbReference type="EMBL" id="ATMH01006608">
    <property type="protein sequence ID" value="EPY25635.1"/>
    <property type="molecule type" value="Genomic_DNA"/>
</dbReference>
<evidence type="ECO:0000259" key="3">
    <source>
        <dbReference type="PROSITE" id="PS50054"/>
    </source>
</evidence>
<dbReference type="InterPro" id="IPR029021">
    <property type="entry name" value="Prot-tyrosine_phosphatase-like"/>
</dbReference>
<keyword evidence="1" id="KW-0378">Hydrolase</keyword>
<name>S9VR53_9TRYP</name>
<dbReference type="PROSITE" id="PS50055">
    <property type="entry name" value="TYR_PHOSPHATASE_PTP"/>
    <property type="match status" value="1"/>
</dbReference>
<dbReference type="InterPro" id="IPR003595">
    <property type="entry name" value="Tyr_Pase_cat"/>
</dbReference>
<comment type="caution">
    <text evidence="6">The sequence shown here is derived from an EMBL/GenBank/DDBJ whole genome shotgun (WGS) entry which is preliminary data.</text>
</comment>